<dbReference type="AlphaFoldDB" id="A0A1H6MXL3"/>
<evidence type="ECO:0000313" key="1">
    <source>
        <dbReference type="EMBL" id="SEI02481.1"/>
    </source>
</evidence>
<dbReference type="EMBL" id="CDSC02000455">
    <property type="protein sequence ID" value="SEI02481.1"/>
    <property type="molecule type" value="Genomic_DNA"/>
</dbReference>
<reference evidence="2" key="1">
    <citation type="submission" date="2016-06" db="EMBL/GenBank/DDBJ databases">
        <authorList>
            <person name="Petersen J."/>
            <person name="Sayavedra L."/>
        </authorList>
    </citation>
    <scope>NUCLEOTIDE SEQUENCE [LARGE SCALE GENOMIC DNA]</scope>
    <source>
        <strain evidence="2">BazSymA</strain>
    </source>
</reference>
<sequence>MTSPALETEAPLVSPAISPLITKPPSGLFASAIALRLMALLLALPNTT</sequence>
<protein>
    <submittedName>
        <fullName evidence="1">Uncharacterized protein</fullName>
    </submittedName>
</protein>
<name>A0A1H6MXL3_9GAMM</name>
<accession>A0A1H6MXL3</accession>
<evidence type="ECO:0000313" key="2">
    <source>
        <dbReference type="Proteomes" id="UP000198988"/>
    </source>
</evidence>
<organism evidence="1 2">
    <name type="scientific">Bathymodiolus azoricus thioautotrophic gill symbiont</name>
    <dbReference type="NCBI Taxonomy" id="235205"/>
    <lineage>
        <taxon>Bacteria</taxon>
        <taxon>Pseudomonadati</taxon>
        <taxon>Pseudomonadota</taxon>
        <taxon>Gammaproteobacteria</taxon>
        <taxon>sulfur-oxidizing symbionts</taxon>
    </lineage>
</organism>
<gene>
    <name evidence="1" type="ORF">BAZSYMA_ACONTIG75697_2</name>
</gene>
<proteinExistence type="predicted"/>
<dbReference type="Proteomes" id="UP000198988">
    <property type="component" value="Unassembled WGS sequence"/>
</dbReference>